<dbReference type="PROSITE" id="PS50853">
    <property type="entry name" value="FN3"/>
    <property type="match status" value="1"/>
</dbReference>
<dbReference type="InterPro" id="IPR036116">
    <property type="entry name" value="FN3_sf"/>
</dbReference>
<dbReference type="EMBL" id="JAKMXF010000030">
    <property type="protein sequence ID" value="KAI6660672.1"/>
    <property type="molecule type" value="Genomic_DNA"/>
</dbReference>
<accession>A0AAV7KH66</accession>
<dbReference type="SMART" id="SM00060">
    <property type="entry name" value="FN3"/>
    <property type="match status" value="2"/>
</dbReference>
<protein>
    <submittedName>
        <fullName evidence="3">Down syndrome cell adhesion molecule-like protein Dscam2 isoform X2</fullName>
    </submittedName>
</protein>
<sequence>MFSLHLFILLLLLLLFSREVTSLNERVEFKINNKTTTTFFPNTNQQIHIIPVATTNIQLVCYPDNELASWHVSLTSVTTDGNTVILNRFTSNEVGVYECRFGDGQYVTPISISLQATGHGVYYISNGEYGTISTEETGIPKQLILKPDQLYRVICSGEAPEWRDDVHNIYIGVCNGVRDVCQEVVSEVEAGLLFEESAAPFEYVCRVNIDLTHHSHNILFLPEDGVIPQNINISTEPYFPLIDGRITIRTLEVLITCSCEANPPVTPENYIILYKGYSNSDMISVEAGFEDHTVEYMVTCYVDNGISRDEAIQVTFNFSIEIPKISILSITTSMIEFTWGSVSQYLEEYVIYKTSYVNGVNMEVNTYTNGSNSYSDSIDGLMACSEYYIQVLAYIEEIKEIDGGEYGTILVTTESEDIRESPSNLITQSTGSRHVFITWTEVSTKSCTLYPINYTITYQSVSPDTSSSGSLVRHDIDTNKLDNGDLYAIITELEEYYEYDISVFASNWRGNGPVTRTMIRTKATGMLS</sequence>
<evidence type="ECO:0000259" key="2">
    <source>
        <dbReference type="PROSITE" id="PS50853"/>
    </source>
</evidence>
<evidence type="ECO:0000256" key="1">
    <source>
        <dbReference type="SAM" id="SignalP"/>
    </source>
</evidence>
<dbReference type="SUPFAM" id="SSF49265">
    <property type="entry name" value="Fibronectin type III"/>
    <property type="match status" value="1"/>
</dbReference>
<evidence type="ECO:0000313" key="3">
    <source>
        <dbReference type="EMBL" id="KAI6660672.1"/>
    </source>
</evidence>
<proteinExistence type="predicted"/>
<comment type="caution">
    <text evidence="3">The sequence shown here is derived from an EMBL/GenBank/DDBJ whole genome shotgun (WGS) entry which is preliminary data.</text>
</comment>
<keyword evidence="1" id="KW-0732">Signal</keyword>
<dbReference type="InterPro" id="IPR003961">
    <property type="entry name" value="FN3_dom"/>
</dbReference>
<dbReference type="InterPro" id="IPR013783">
    <property type="entry name" value="Ig-like_fold"/>
</dbReference>
<name>A0AAV7KH66_9METZ</name>
<gene>
    <name evidence="3" type="ORF">LOD99_10352</name>
</gene>
<organism evidence="3 4">
    <name type="scientific">Oopsacas minuta</name>
    <dbReference type="NCBI Taxonomy" id="111878"/>
    <lineage>
        <taxon>Eukaryota</taxon>
        <taxon>Metazoa</taxon>
        <taxon>Porifera</taxon>
        <taxon>Hexactinellida</taxon>
        <taxon>Hexasterophora</taxon>
        <taxon>Lyssacinosida</taxon>
        <taxon>Leucopsacidae</taxon>
        <taxon>Oopsacas</taxon>
    </lineage>
</organism>
<feature type="domain" description="Fibronectin type-III" evidence="2">
    <location>
        <begin position="421"/>
        <end position="527"/>
    </location>
</feature>
<dbReference type="Gene3D" id="2.60.40.10">
    <property type="entry name" value="Immunoglobulins"/>
    <property type="match status" value="2"/>
</dbReference>
<evidence type="ECO:0000313" key="4">
    <source>
        <dbReference type="Proteomes" id="UP001165289"/>
    </source>
</evidence>
<dbReference type="AlphaFoldDB" id="A0AAV7KH66"/>
<reference evidence="3 4" key="1">
    <citation type="journal article" date="2023" name="BMC Biol.">
        <title>The compact genome of the sponge Oopsacas minuta (Hexactinellida) is lacking key metazoan core genes.</title>
        <authorList>
            <person name="Santini S."/>
            <person name="Schenkelaars Q."/>
            <person name="Jourda C."/>
            <person name="Duchesne M."/>
            <person name="Belahbib H."/>
            <person name="Rocher C."/>
            <person name="Selva M."/>
            <person name="Riesgo A."/>
            <person name="Vervoort M."/>
            <person name="Leys S.P."/>
            <person name="Kodjabachian L."/>
            <person name="Le Bivic A."/>
            <person name="Borchiellini C."/>
            <person name="Claverie J.M."/>
            <person name="Renard E."/>
        </authorList>
    </citation>
    <scope>NUCLEOTIDE SEQUENCE [LARGE SCALE GENOMIC DNA]</scope>
    <source>
        <strain evidence="3">SPO-2</strain>
    </source>
</reference>
<keyword evidence="4" id="KW-1185">Reference proteome</keyword>
<dbReference type="CDD" id="cd00063">
    <property type="entry name" value="FN3"/>
    <property type="match status" value="1"/>
</dbReference>
<feature type="chain" id="PRO_5043753683" evidence="1">
    <location>
        <begin position="23"/>
        <end position="528"/>
    </location>
</feature>
<feature type="signal peptide" evidence="1">
    <location>
        <begin position="1"/>
        <end position="22"/>
    </location>
</feature>
<dbReference type="Proteomes" id="UP001165289">
    <property type="component" value="Unassembled WGS sequence"/>
</dbReference>